<keyword evidence="6 9" id="KW-0406">Ion transport</keyword>
<feature type="transmembrane region" description="Helical" evidence="9">
    <location>
        <begin position="190"/>
        <end position="212"/>
    </location>
</feature>
<evidence type="ECO:0000313" key="11">
    <source>
        <dbReference type="Proteomes" id="UP000663868"/>
    </source>
</evidence>
<sequence length="406" mass="47997">MASLLKDALEQVGQLHKTDDDLIDRLNHRFTVILLVIFSAFVSTKQFIGEPISCWTPAHFSGAQIGYTNSICWLKGTYYLAVEQQRIPQRAENNEFRIAYYQYVPYMLLVMAGLFYIPHMFWRNVGRHIGFDLRSIIQNMRKDSNITINQVALQLHVALQYNSLKNIVYRGKPVNRLLEKFQRSYRYRNFLCFIYIFVKILYMINCFCQFYLLSMFLSFPFHKFGYEWLLSISQRVYPKINTESNDSKWFPRVVMCDFMVRHLGSNHHWMSIQCNLPINLFNELVFLIIWAWFISLSGLTFISFVSCLISIYTNVDHTLIRKYLYLSLPQSKVDDVDKFIEDYLRRDGILVLRIIAQNTNDILMTNLIGAIFEVYADSIENKTNDTNSRNEIQWNEDYVRTDGDLV</sequence>
<name>A0A818HTF3_9BILA</name>
<evidence type="ECO:0000256" key="2">
    <source>
        <dbReference type="ARBA" id="ARBA00022448"/>
    </source>
</evidence>
<proteinExistence type="inferred from homology"/>
<evidence type="ECO:0000256" key="3">
    <source>
        <dbReference type="ARBA" id="ARBA00022475"/>
    </source>
</evidence>
<keyword evidence="3" id="KW-1003">Cell membrane</keyword>
<dbReference type="Proteomes" id="UP000663868">
    <property type="component" value="Unassembled WGS sequence"/>
</dbReference>
<dbReference type="InterPro" id="IPR000990">
    <property type="entry name" value="Innexin"/>
</dbReference>
<dbReference type="Pfam" id="PF00876">
    <property type="entry name" value="Innexin"/>
    <property type="match status" value="1"/>
</dbReference>
<dbReference type="PRINTS" id="PR01262">
    <property type="entry name" value="INNEXIN"/>
</dbReference>
<dbReference type="PANTHER" id="PTHR11893">
    <property type="entry name" value="INNEXIN"/>
    <property type="match status" value="1"/>
</dbReference>
<comment type="function">
    <text evidence="9">Structural component of the gap junctions.</text>
</comment>
<evidence type="ECO:0000256" key="6">
    <source>
        <dbReference type="ARBA" id="ARBA00023065"/>
    </source>
</evidence>
<dbReference type="PROSITE" id="PS51013">
    <property type="entry name" value="PANNEXIN"/>
    <property type="match status" value="1"/>
</dbReference>
<organism evidence="10 11">
    <name type="scientific">Adineta steineri</name>
    <dbReference type="NCBI Taxonomy" id="433720"/>
    <lineage>
        <taxon>Eukaryota</taxon>
        <taxon>Metazoa</taxon>
        <taxon>Spiralia</taxon>
        <taxon>Gnathifera</taxon>
        <taxon>Rotifera</taxon>
        <taxon>Eurotatoria</taxon>
        <taxon>Bdelloidea</taxon>
        <taxon>Adinetida</taxon>
        <taxon>Adinetidae</taxon>
        <taxon>Adineta</taxon>
    </lineage>
</organism>
<feature type="transmembrane region" description="Helical" evidence="9">
    <location>
        <begin position="98"/>
        <end position="117"/>
    </location>
</feature>
<dbReference type="GO" id="GO:0005886">
    <property type="term" value="C:plasma membrane"/>
    <property type="evidence" value="ECO:0007669"/>
    <property type="project" value="UniProtKB-SubCell"/>
</dbReference>
<dbReference type="GO" id="GO:0034220">
    <property type="term" value="P:monoatomic ion transmembrane transport"/>
    <property type="evidence" value="ECO:0007669"/>
    <property type="project" value="UniProtKB-KW"/>
</dbReference>
<feature type="transmembrane region" description="Helical" evidence="9">
    <location>
        <begin position="285"/>
        <end position="312"/>
    </location>
</feature>
<keyword evidence="5 9" id="KW-1133">Transmembrane helix</keyword>
<comment type="subcellular location">
    <subcellularLocation>
        <location evidence="1 9">Cell membrane</location>
        <topology evidence="1 9">Multi-pass membrane protein</topology>
    </subcellularLocation>
</comment>
<comment type="caution">
    <text evidence="10">The sequence shown here is derived from an EMBL/GenBank/DDBJ whole genome shotgun (WGS) entry which is preliminary data.</text>
</comment>
<keyword evidence="4 9" id="KW-0812">Transmembrane</keyword>
<protein>
    <recommendedName>
        <fullName evidence="9">Innexin</fullName>
    </recommendedName>
</protein>
<dbReference type="PANTHER" id="PTHR11893:SF36">
    <property type="entry name" value="INNEXIN-5"/>
    <property type="match status" value="1"/>
</dbReference>
<evidence type="ECO:0000256" key="4">
    <source>
        <dbReference type="ARBA" id="ARBA00022692"/>
    </source>
</evidence>
<evidence type="ECO:0000256" key="8">
    <source>
        <dbReference type="ARBA" id="ARBA00023303"/>
    </source>
</evidence>
<keyword evidence="8 9" id="KW-0407">Ion channel</keyword>
<evidence type="ECO:0000256" key="1">
    <source>
        <dbReference type="ARBA" id="ARBA00004651"/>
    </source>
</evidence>
<gene>
    <name evidence="9" type="primary">inx</name>
    <name evidence="10" type="ORF">KXQ929_LOCUS521</name>
</gene>
<keyword evidence="7 9" id="KW-0472">Membrane</keyword>
<dbReference type="EMBL" id="CAJOBB010000012">
    <property type="protein sequence ID" value="CAF3509410.1"/>
    <property type="molecule type" value="Genomic_DNA"/>
</dbReference>
<dbReference type="GO" id="GO:0005243">
    <property type="term" value="F:gap junction channel activity"/>
    <property type="evidence" value="ECO:0007669"/>
    <property type="project" value="TreeGrafter"/>
</dbReference>
<dbReference type="GO" id="GO:0005921">
    <property type="term" value="C:gap junction"/>
    <property type="evidence" value="ECO:0007669"/>
    <property type="project" value="UniProtKB-UniRule"/>
</dbReference>
<dbReference type="AlphaFoldDB" id="A0A818HTF3"/>
<comment type="caution">
    <text evidence="9">Lacks conserved residue(s) required for the propagation of feature annotation.</text>
</comment>
<reference evidence="10" key="1">
    <citation type="submission" date="2021-02" db="EMBL/GenBank/DDBJ databases">
        <authorList>
            <person name="Nowell W R."/>
        </authorList>
    </citation>
    <scope>NUCLEOTIDE SEQUENCE</scope>
</reference>
<evidence type="ECO:0000256" key="7">
    <source>
        <dbReference type="ARBA" id="ARBA00023136"/>
    </source>
</evidence>
<evidence type="ECO:0000313" key="10">
    <source>
        <dbReference type="EMBL" id="CAF3509410.1"/>
    </source>
</evidence>
<accession>A0A818HTF3</accession>
<evidence type="ECO:0000256" key="5">
    <source>
        <dbReference type="ARBA" id="ARBA00022989"/>
    </source>
</evidence>
<keyword evidence="2 9" id="KW-0813">Transport</keyword>
<evidence type="ECO:0000256" key="9">
    <source>
        <dbReference type="RuleBase" id="RU010713"/>
    </source>
</evidence>
<comment type="similarity">
    <text evidence="9">Belongs to the pannexin family.</text>
</comment>